<keyword evidence="2" id="KW-1185">Reference proteome</keyword>
<evidence type="ECO:0000313" key="2">
    <source>
        <dbReference type="Proteomes" id="UP000463939"/>
    </source>
</evidence>
<name>A0A809RKQ0_9PROT</name>
<accession>A0A809RKQ0</accession>
<dbReference type="EMBL" id="AP021881">
    <property type="protein sequence ID" value="BBO99340.1"/>
    <property type="molecule type" value="Genomic_DNA"/>
</dbReference>
<dbReference type="AlphaFoldDB" id="A0A809RKQ0"/>
<gene>
    <name evidence="1" type="ORF">SFSGTM_00490</name>
</gene>
<sequence>MEWACTLTPEIPVTELLARCTLANLPALCADVYSVEHVTTDGAYAHVGCVWGEFEMERRPIKNGVRFALISCPNAFQWSITSRHGATVVHGSINQMQPDPEFAESIVDFMQNFCTGLRQTTT</sequence>
<organism evidence="1 2">
    <name type="scientific">Sulfuriferula nivalis</name>
    <dbReference type="NCBI Taxonomy" id="2675298"/>
    <lineage>
        <taxon>Bacteria</taxon>
        <taxon>Pseudomonadati</taxon>
        <taxon>Pseudomonadota</taxon>
        <taxon>Betaproteobacteria</taxon>
        <taxon>Nitrosomonadales</taxon>
        <taxon>Sulfuricellaceae</taxon>
        <taxon>Sulfuriferula</taxon>
    </lineage>
</organism>
<dbReference type="RefSeq" id="WP_162083407.1">
    <property type="nucleotide sequence ID" value="NZ_AP021881.1"/>
</dbReference>
<evidence type="ECO:0000313" key="1">
    <source>
        <dbReference type="EMBL" id="BBO99340.1"/>
    </source>
</evidence>
<protein>
    <submittedName>
        <fullName evidence="1">Uncharacterized protein</fullName>
    </submittedName>
</protein>
<reference evidence="2" key="1">
    <citation type="submission" date="2019-11" db="EMBL/GenBank/DDBJ databases">
        <title>Isolation and characterization of a novel species in the genus Sulfuriferula.</title>
        <authorList>
            <person name="Mochizuki J."/>
            <person name="Kojima H."/>
            <person name="Fukui M."/>
        </authorList>
    </citation>
    <scope>NUCLEOTIDE SEQUENCE [LARGE SCALE GENOMIC DNA]</scope>
    <source>
        <strain evidence="2">SGTM</strain>
    </source>
</reference>
<proteinExistence type="predicted"/>
<dbReference type="KEGG" id="sniv:SFSGTM_00490"/>
<dbReference type="Proteomes" id="UP000463939">
    <property type="component" value="Chromosome"/>
</dbReference>